<evidence type="ECO:0000313" key="2">
    <source>
        <dbReference type="Proteomes" id="UP001359485"/>
    </source>
</evidence>
<sequence length="117" mass="13385">MHTQAMHTLTPEFLHGYFSDRQLFTEYDGENTFGQESPSFWSGTHTLESLLPNTTLKLLFKEKTEIISHAADDFLPQGSLTPVKDILKITKHQMKEPKPEFELFVVHETAPELGHSD</sequence>
<organism evidence="1 2">
    <name type="scientific">Polyplax serrata</name>
    <name type="common">Common mouse louse</name>
    <dbReference type="NCBI Taxonomy" id="468196"/>
    <lineage>
        <taxon>Eukaryota</taxon>
        <taxon>Metazoa</taxon>
        <taxon>Ecdysozoa</taxon>
        <taxon>Arthropoda</taxon>
        <taxon>Hexapoda</taxon>
        <taxon>Insecta</taxon>
        <taxon>Pterygota</taxon>
        <taxon>Neoptera</taxon>
        <taxon>Paraneoptera</taxon>
        <taxon>Psocodea</taxon>
        <taxon>Troctomorpha</taxon>
        <taxon>Phthiraptera</taxon>
        <taxon>Anoplura</taxon>
        <taxon>Polyplacidae</taxon>
        <taxon>Polyplax</taxon>
    </lineage>
</organism>
<protein>
    <submittedName>
        <fullName evidence="1">Uncharacterized protein</fullName>
    </submittedName>
</protein>
<gene>
    <name evidence="1" type="ORF">RUM44_005072</name>
</gene>
<dbReference type="Proteomes" id="UP001359485">
    <property type="component" value="Unassembled WGS sequence"/>
</dbReference>
<name>A0ABR1AWX1_POLSC</name>
<dbReference type="EMBL" id="JAWJWF010000008">
    <property type="protein sequence ID" value="KAK6630405.1"/>
    <property type="molecule type" value="Genomic_DNA"/>
</dbReference>
<comment type="caution">
    <text evidence="1">The sequence shown here is derived from an EMBL/GenBank/DDBJ whole genome shotgun (WGS) entry which is preliminary data.</text>
</comment>
<keyword evidence="2" id="KW-1185">Reference proteome</keyword>
<accession>A0ABR1AWX1</accession>
<evidence type="ECO:0000313" key="1">
    <source>
        <dbReference type="EMBL" id="KAK6630405.1"/>
    </source>
</evidence>
<proteinExistence type="predicted"/>
<reference evidence="1 2" key="1">
    <citation type="submission" date="2023-09" db="EMBL/GenBank/DDBJ databases">
        <title>Genomes of two closely related lineages of the louse Polyplax serrata with different host specificities.</title>
        <authorList>
            <person name="Martinu J."/>
            <person name="Tarabai H."/>
            <person name="Stefka J."/>
            <person name="Hypsa V."/>
        </authorList>
    </citation>
    <scope>NUCLEOTIDE SEQUENCE [LARGE SCALE GENOMIC DNA]</scope>
    <source>
        <strain evidence="1">98ZLc_SE</strain>
    </source>
</reference>